<dbReference type="OrthoDB" id="2479067at2759"/>
<dbReference type="AlphaFoldDB" id="A0A9N9N9J3"/>
<dbReference type="EMBL" id="CAJVPY010009905">
    <property type="protein sequence ID" value="CAG8713611.1"/>
    <property type="molecule type" value="Genomic_DNA"/>
</dbReference>
<evidence type="ECO:0000313" key="1">
    <source>
        <dbReference type="EMBL" id="CAG8713611.1"/>
    </source>
</evidence>
<proteinExistence type="predicted"/>
<dbReference type="Proteomes" id="UP000789405">
    <property type="component" value="Unassembled WGS sequence"/>
</dbReference>
<evidence type="ECO:0000313" key="2">
    <source>
        <dbReference type="Proteomes" id="UP000789405"/>
    </source>
</evidence>
<protein>
    <submittedName>
        <fullName evidence="1">24182_t:CDS:1</fullName>
    </submittedName>
</protein>
<keyword evidence="2" id="KW-1185">Reference proteome</keyword>
<sequence>MFRSRYISFNPRKSYIRRRCYAFNTSSYNILNNYNGIAGKENLDGGMLNEENLDDDIFCEENSDDYMLSEENLDDDMLCEENLDDDILSNESSDKDVLSEENWDNDMSIEENSEESFDIGVLNEVDDISRESDSVFDEDSSDREIVNKPLNAEKIWRICSILQKHYRGINVLLD</sequence>
<reference evidence="1" key="1">
    <citation type="submission" date="2021-06" db="EMBL/GenBank/DDBJ databases">
        <authorList>
            <person name="Kallberg Y."/>
            <person name="Tangrot J."/>
            <person name="Rosling A."/>
        </authorList>
    </citation>
    <scope>NUCLEOTIDE SEQUENCE</scope>
    <source>
        <strain evidence="1">MA453B</strain>
    </source>
</reference>
<accession>A0A9N9N9J3</accession>
<organism evidence="1 2">
    <name type="scientific">Dentiscutata erythropus</name>
    <dbReference type="NCBI Taxonomy" id="1348616"/>
    <lineage>
        <taxon>Eukaryota</taxon>
        <taxon>Fungi</taxon>
        <taxon>Fungi incertae sedis</taxon>
        <taxon>Mucoromycota</taxon>
        <taxon>Glomeromycotina</taxon>
        <taxon>Glomeromycetes</taxon>
        <taxon>Diversisporales</taxon>
        <taxon>Gigasporaceae</taxon>
        <taxon>Dentiscutata</taxon>
    </lineage>
</organism>
<name>A0A9N9N9J3_9GLOM</name>
<comment type="caution">
    <text evidence="1">The sequence shown here is derived from an EMBL/GenBank/DDBJ whole genome shotgun (WGS) entry which is preliminary data.</text>
</comment>
<gene>
    <name evidence="1" type="ORF">DERYTH_LOCUS13773</name>
</gene>